<dbReference type="AlphaFoldDB" id="A0A3R7JBT0"/>
<keyword evidence="2 3" id="KW-0040">ANK repeat</keyword>
<feature type="repeat" description="ANK" evidence="3">
    <location>
        <begin position="193"/>
        <end position="226"/>
    </location>
</feature>
<evidence type="ECO:0000313" key="5">
    <source>
        <dbReference type="Proteomes" id="UP000215289"/>
    </source>
</evidence>
<dbReference type="InterPro" id="IPR050889">
    <property type="entry name" value="Dendritic_Spine_Reg/Scaffold"/>
</dbReference>
<dbReference type="EMBL" id="NIDN02000254">
    <property type="protein sequence ID" value="RLL93862.1"/>
    <property type="molecule type" value="Genomic_DNA"/>
</dbReference>
<dbReference type="PANTHER" id="PTHR24166">
    <property type="entry name" value="ROLLING PEBBLES, ISOFORM B"/>
    <property type="match status" value="1"/>
</dbReference>
<evidence type="ECO:0000313" key="4">
    <source>
        <dbReference type="EMBL" id="RLL93862.1"/>
    </source>
</evidence>
<comment type="caution">
    <text evidence="4">The sequence shown here is derived from an EMBL/GenBank/DDBJ whole genome shotgun (WGS) entry which is preliminary data.</text>
</comment>
<dbReference type="PROSITE" id="PS50297">
    <property type="entry name" value="ANK_REP_REGION"/>
    <property type="match status" value="3"/>
</dbReference>
<gene>
    <name evidence="4" type="ORF">CFD26_100337</name>
</gene>
<dbReference type="STRING" id="1245748.A0A3R7JBT0"/>
<dbReference type="PANTHER" id="PTHR24166:SF48">
    <property type="entry name" value="PROTEIN VAPYRIN"/>
    <property type="match status" value="1"/>
</dbReference>
<dbReference type="Proteomes" id="UP000215289">
    <property type="component" value="Unassembled WGS sequence"/>
</dbReference>
<protein>
    <submittedName>
        <fullName evidence="4">Uncharacterized protein</fullName>
    </submittedName>
</protein>
<evidence type="ECO:0000256" key="3">
    <source>
        <dbReference type="PROSITE-ProRule" id="PRU00023"/>
    </source>
</evidence>
<dbReference type="Gene3D" id="1.25.40.20">
    <property type="entry name" value="Ankyrin repeat-containing domain"/>
    <property type="match status" value="3"/>
</dbReference>
<feature type="repeat" description="ANK" evidence="3">
    <location>
        <begin position="116"/>
        <end position="138"/>
    </location>
</feature>
<evidence type="ECO:0000256" key="1">
    <source>
        <dbReference type="ARBA" id="ARBA00022737"/>
    </source>
</evidence>
<evidence type="ECO:0000256" key="2">
    <source>
        <dbReference type="ARBA" id="ARBA00023043"/>
    </source>
</evidence>
<sequence length="423" mass="46029">MNIPNEIILAIASFLDCEKDISSLSQTNRILYTVVNAYLYRHNVQTSNSSALLWAAENGHQGVAEKVIRTGGAVAIRTRSSAGETSLLLAAKQRQLSMARWLLGYCGIDPNCQDVYGRTPLFWACRQGNEDIVDLLLEQPWIQPDLPDTAYALSQSEKHYGRTPLAHAVINGHGKIVERLIGLGVDLNSRDLLGKTPLYHAVEAGNIHLVSLLLATSGINPNARNYKRAMAPLHYAAWKGNVAIVGLLLAVEDIDVNVKNQAQRLPVHGRPVEVQSYLQEKARLGELEYTIIAVGLFLDYVVPSPIVVDLVNRTAVLYNGGEHPFSTTSVASIGKAIGFGIGEKVHSACRGLEKTNVDAEAELAKFGRQTSEKGMELPLVLGLLKAAVFGGKYPSAYKNVDNELLGLGLMGEDELEARFAARL</sequence>
<dbReference type="InterPro" id="IPR002110">
    <property type="entry name" value="Ankyrin_rpt"/>
</dbReference>
<name>A0A3R7JBT0_9EURO</name>
<dbReference type="SUPFAM" id="SSF48403">
    <property type="entry name" value="Ankyrin repeat"/>
    <property type="match status" value="1"/>
</dbReference>
<dbReference type="SMART" id="SM00248">
    <property type="entry name" value="ANK"/>
    <property type="match status" value="6"/>
</dbReference>
<feature type="repeat" description="ANK" evidence="3">
    <location>
        <begin position="160"/>
        <end position="192"/>
    </location>
</feature>
<dbReference type="OrthoDB" id="9974981at2759"/>
<dbReference type="Pfam" id="PF00023">
    <property type="entry name" value="Ank"/>
    <property type="match status" value="2"/>
</dbReference>
<dbReference type="InterPro" id="IPR036770">
    <property type="entry name" value="Ankyrin_rpt-contain_sf"/>
</dbReference>
<proteinExistence type="predicted"/>
<dbReference type="Pfam" id="PF12796">
    <property type="entry name" value="Ank_2"/>
    <property type="match status" value="1"/>
</dbReference>
<dbReference type="PROSITE" id="PS50088">
    <property type="entry name" value="ANK_REPEAT"/>
    <property type="match status" value="3"/>
</dbReference>
<keyword evidence="1" id="KW-0677">Repeat</keyword>
<organism evidence="4 5">
    <name type="scientific">Aspergillus turcosus</name>
    <dbReference type="NCBI Taxonomy" id="1245748"/>
    <lineage>
        <taxon>Eukaryota</taxon>
        <taxon>Fungi</taxon>
        <taxon>Dikarya</taxon>
        <taxon>Ascomycota</taxon>
        <taxon>Pezizomycotina</taxon>
        <taxon>Eurotiomycetes</taxon>
        <taxon>Eurotiomycetidae</taxon>
        <taxon>Eurotiales</taxon>
        <taxon>Aspergillaceae</taxon>
        <taxon>Aspergillus</taxon>
        <taxon>Aspergillus subgen. Fumigati</taxon>
    </lineage>
</organism>
<keyword evidence="5" id="KW-1185">Reference proteome</keyword>
<accession>A0A3R7JBT0</accession>
<reference evidence="4 5" key="1">
    <citation type="submission" date="2018-08" db="EMBL/GenBank/DDBJ databases">
        <title>Draft genome sequences of two Aspergillus turcosus clinical strains isolated from bronchoalveolar lavage fluid: one azole-susceptible and the other azole-resistant.</title>
        <authorList>
            <person name="Parent-Michaud M."/>
            <person name="Dufresne P.J."/>
            <person name="Fournier E."/>
            <person name="Martineau C."/>
            <person name="Moreira S."/>
            <person name="Perkins V."/>
            <person name="De Repentigny L."/>
            <person name="Dufresne S.F."/>
        </authorList>
    </citation>
    <scope>NUCLEOTIDE SEQUENCE [LARGE SCALE GENOMIC DNA]</scope>
    <source>
        <strain evidence="4">HMR AF 1038</strain>
    </source>
</reference>